<dbReference type="InterPro" id="IPR009006">
    <property type="entry name" value="Ala_racemase/Decarboxylase_C"/>
</dbReference>
<gene>
    <name evidence="6" type="ORF">ACFSCS_13420</name>
</gene>
<dbReference type="InterPro" id="IPR002433">
    <property type="entry name" value="Orn_de-COase"/>
</dbReference>
<dbReference type="Gene3D" id="2.40.37.10">
    <property type="entry name" value="Lyase, Ornithine Decarboxylase, Chain A, domain 1"/>
    <property type="match status" value="1"/>
</dbReference>
<dbReference type="SUPFAM" id="SSF50621">
    <property type="entry name" value="Alanine racemase C-terminal domain-like"/>
    <property type="match status" value="1"/>
</dbReference>
<protein>
    <submittedName>
        <fullName evidence="6">Diaminopimelate decarboxylase family protein</fullName>
    </submittedName>
</protein>
<comment type="caution">
    <text evidence="6">The sequence shown here is derived from an EMBL/GenBank/DDBJ whole genome shotgun (WGS) entry which is preliminary data.</text>
</comment>
<dbReference type="InterPro" id="IPR022643">
    <property type="entry name" value="De-COase2_C"/>
</dbReference>
<proteinExistence type="inferred from homology"/>
<dbReference type="InterPro" id="IPR029066">
    <property type="entry name" value="PLP-binding_barrel"/>
</dbReference>
<feature type="domain" description="Orn/DAP/Arg decarboxylase 2 C-terminal" evidence="4">
    <location>
        <begin position="337"/>
        <end position="424"/>
    </location>
</feature>
<dbReference type="SUPFAM" id="SSF51419">
    <property type="entry name" value="PLP-binding barrel"/>
    <property type="match status" value="1"/>
</dbReference>
<dbReference type="PANTHER" id="PTHR43727">
    <property type="entry name" value="DIAMINOPIMELATE DECARBOXYLASE"/>
    <property type="match status" value="1"/>
</dbReference>
<dbReference type="PANTHER" id="PTHR43727:SF2">
    <property type="entry name" value="GROUP IV DECARBOXYLASE"/>
    <property type="match status" value="1"/>
</dbReference>
<evidence type="ECO:0000313" key="7">
    <source>
        <dbReference type="Proteomes" id="UP001597326"/>
    </source>
</evidence>
<evidence type="ECO:0000259" key="5">
    <source>
        <dbReference type="Pfam" id="PF02784"/>
    </source>
</evidence>
<comment type="similarity">
    <text evidence="3">Belongs to the Orn/Lys/Arg decarboxylase class-II family.</text>
</comment>
<dbReference type="EMBL" id="JBHUFZ010000032">
    <property type="protein sequence ID" value="MFD1891174.1"/>
    <property type="molecule type" value="Genomic_DNA"/>
</dbReference>
<dbReference type="RefSeq" id="WP_343875393.1">
    <property type="nucleotide sequence ID" value="NZ_BAAAIX010000033.1"/>
</dbReference>
<name>A0ABW4RYN8_9ACTN</name>
<evidence type="ECO:0000256" key="3">
    <source>
        <dbReference type="RuleBase" id="RU003737"/>
    </source>
</evidence>
<keyword evidence="7" id="KW-1185">Reference proteome</keyword>
<evidence type="ECO:0000256" key="1">
    <source>
        <dbReference type="ARBA" id="ARBA00001933"/>
    </source>
</evidence>
<dbReference type="PRINTS" id="PR01182">
    <property type="entry name" value="ORNDCRBXLASE"/>
</dbReference>
<evidence type="ECO:0000259" key="4">
    <source>
        <dbReference type="Pfam" id="PF00278"/>
    </source>
</evidence>
<dbReference type="Pfam" id="PF02784">
    <property type="entry name" value="Orn_Arg_deC_N"/>
    <property type="match status" value="1"/>
</dbReference>
<dbReference type="InterPro" id="IPR022644">
    <property type="entry name" value="De-COase2_N"/>
</dbReference>
<dbReference type="Proteomes" id="UP001597326">
    <property type="component" value="Unassembled WGS sequence"/>
</dbReference>
<accession>A0ABW4RYN8</accession>
<comment type="cofactor">
    <cofactor evidence="1">
        <name>pyridoxal 5'-phosphate</name>
        <dbReference type="ChEBI" id="CHEBI:597326"/>
    </cofactor>
</comment>
<dbReference type="InterPro" id="IPR000183">
    <property type="entry name" value="Orn/DAP/Arg_de-COase"/>
</dbReference>
<keyword evidence="2" id="KW-0663">Pyridoxal phosphate</keyword>
<dbReference type="Pfam" id="PF00278">
    <property type="entry name" value="Orn_DAP_Arg_deC"/>
    <property type="match status" value="1"/>
</dbReference>
<feature type="domain" description="Orn/DAP/Arg decarboxylase 2 N-terminal" evidence="5">
    <location>
        <begin position="76"/>
        <end position="335"/>
    </location>
</feature>
<dbReference type="Gene3D" id="3.20.20.10">
    <property type="entry name" value="Alanine racemase"/>
    <property type="match status" value="1"/>
</dbReference>
<organism evidence="6 7">
    <name type="scientific">Luteococcus peritonei</name>
    <dbReference type="NCBI Taxonomy" id="88874"/>
    <lineage>
        <taxon>Bacteria</taxon>
        <taxon>Bacillati</taxon>
        <taxon>Actinomycetota</taxon>
        <taxon>Actinomycetes</taxon>
        <taxon>Propionibacteriales</taxon>
        <taxon>Propionibacteriaceae</taxon>
        <taxon>Luteococcus</taxon>
    </lineage>
</organism>
<reference evidence="7" key="1">
    <citation type="journal article" date="2019" name="Int. J. Syst. Evol. Microbiol.">
        <title>The Global Catalogue of Microorganisms (GCM) 10K type strain sequencing project: providing services to taxonomists for standard genome sequencing and annotation.</title>
        <authorList>
            <consortium name="The Broad Institute Genomics Platform"/>
            <consortium name="The Broad Institute Genome Sequencing Center for Infectious Disease"/>
            <person name="Wu L."/>
            <person name="Ma J."/>
        </authorList>
    </citation>
    <scope>NUCLEOTIDE SEQUENCE [LARGE SCALE GENOMIC DNA]</scope>
    <source>
        <strain evidence="7">CAIM 431</strain>
    </source>
</reference>
<evidence type="ECO:0000256" key="2">
    <source>
        <dbReference type="ARBA" id="ARBA00022898"/>
    </source>
</evidence>
<evidence type="ECO:0000313" key="6">
    <source>
        <dbReference type="EMBL" id="MFD1891174.1"/>
    </source>
</evidence>
<sequence>MKIKDVTKAVKPLVKQAAAAVVLREQQTNRLGPADWGLERDEQGQLLVQGRTLEGLVERHGSPLHVVDADQVRANVQRFTQPGPDGRPLVEVYYSYKTNPVPGVLQLLDRLGIGAEVTSHLELWLALQLGVEPSRIIFNGPGKSDEAIRLAITSGIQIMNINQREEVDRIAAIARELGAERVPVGVRVSTSNTWQGQFATPASHALEVFRAARETGVLDVIGLHQHIGGHIGSVERLAGPIDEVLGFVDQLAAEGFDLQVLNLGGGLAVSTTYNFSVRDHKHNVHYGKPLRTPSATEGLSIEDFVSVTHEHVRAHYERAGRAMPRIFLEPGRGLTSSTQFLATRVLTERSTPERDFLFLDAGINVLPGLVSEYHHILVAGQAEGDEQHDYRLVGPTCAPWDTLLHSWKGPELHTGDLLAVMNTGAYFVPMATTFSFAEPGVLLVDGEKETMLRRTEQFRDIVALDVDLDGRPIG</sequence>
<dbReference type="PRINTS" id="PR01179">
    <property type="entry name" value="ODADCRBXLASE"/>
</dbReference>